<dbReference type="AlphaFoldDB" id="A0A0M0LNM2"/>
<protein>
    <recommendedName>
        <fullName evidence="6">Ribosomal processing cysteine protease Prp</fullName>
    </recommendedName>
</protein>
<evidence type="ECO:0000313" key="7">
    <source>
        <dbReference type="EMBL" id="KOO52313.1"/>
    </source>
</evidence>
<keyword evidence="3" id="KW-0378">Hydrolase</keyword>
<dbReference type="Gene3D" id="3.30.70.1490">
    <property type="entry name" value="Cysteine protease Prp"/>
    <property type="match status" value="1"/>
</dbReference>
<organism evidence="7 8">
    <name type="scientific">Viridibacillus arvi</name>
    <dbReference type="NCBI Taxonomy" id="263475"/>
    <lineage>
        <taxon>Bacteria</taxon>
        <taxon>Bacillati</taxon>
        <taxon>Bacillota</taxon>
        <taxon>Bacilli</taxon>
        <taxon>Bacillales</taxon>
        <taxon>Caryophanaceae</taxon>
        <taxon>Viridibacillus</taxon>
    </lineage>
</organism>
<evidence type="ECO:0000256" key="2">
    <source>
        <dbReference type="ARBA" id="ARBA00022670"/>
    </source>
</evidence>
<keyword evidence="8" id="KW-1185">Reference proteome</keyword>
<dbReference type="SUPFAM" id="SSF118010">
    <property type="entry name" value="TM1457-like"/>
    <property type="match status" value="1"/>
</dbReference>
<comment type="caution">
    <text evidence="7">The sequence shown here is derived from an EMBL/GenBank/DDBJ whole genome shotgun (WGS) entry which is preliminary data.</text>
</comment>
<name>A0A0M0LNM2_9BACL</name>
<keyword evidence="1" id="KW-0690">Ribosome biogenesis</keyword>
<accession>A0A0M0LNM2</accession>
<dbReference type="CDD" id="cd16332">
    <property type="entry name" value="Prp-like"/>
    <property type="match status" value="1"/>
</dbReference>
<dbReference type="GeneID" id="301136023"/>
<evidence type="ECO:0000256" key="6">
    <source>
        <dbReference type="ARBA" id="ARBA00044538"/>
    </source>
</evidence>
<dbReference type="Pfam" id="PF04327">
    <property type="entry name" value="Peptidase_Prp"/>
    <property type="match status" value="1"/>
</dbReference>
<gene>
    <name evidence="7" type="ORF">AMD00_07890</name>
</gene>
<dbReference type="InterPro" id="IPR007422">
    <property type="entry name" value="Peptidase_Prp"/>
</dbReference>
<dbReference type="OrthoDB" id="48998at2"/>
<keyword evidence="2" id="KW-0645">Protease</keyword>
<evidence type="ECO:0000313" key="8">
    <source>
        <dbReference type="Proteomes" id="UP000036867"/>
    </source>
</evidence>
<dbReference type="NCBIfam" id="NF011126">
    <property type="entry name" value="PRK14553.1-6"/>
    <property type="match status" value="1"/>
</dbReference>
<dbReference type="PATRIC" id="fig|263475.3.peg.2034"/>
<evidence type="ECO:0000256" key="1">
    <source>
        <dbReference type="ARBA" id="ARBA00022517"/>
    </source>
</evidence>
<dbReference type="GO" id="GO:0008234">
    <property type="term" value="F:cysteine-type peptidase activity"/>
    <property type="evidence" value="ECO:0007669"/>
    <property type="project" value="UniProtKB-KW"/>
</dbReference>
<dbReference type="GO" id="GO:0042254">
    <property type="term" value="P:ribosome biogenesis"/>
    <property type="evidence" value="ECO:0007669"/>
    <property type="project" value="UniProtKB-KW"/>
</dbReference>
<evidence type="ECO:0000256" key="3">
    <source>
        <dbReference type="ARBA" id="ARBA00022801"/>
    </source>
</evidence>
<proteinExistence type="inferred from homology"/>
<dbReference type="GO" id="GO:0006508">
    <property type="term" value="P:proteolysis"/>
    <property type="evidence" value="ECO:0007669"/>
    <property type="project" value="UniProtKB-KW"/>
</dbReference>
<keyword evidence="4" id="KW-0788">Thiol protease</keyword>
<dbReference type="Proteomes" id="UP000036867">
    <property type="component" value="Unassembled WGS sequence"/>
</dbReference>
<keyword evidence="7" id="KW-0689">Ribosomal protein</keyword>
<evidence type="ECO:0000256" key="4">
    <source>
        <dbReference type="ARBA" id="ARBA00022807"/>
    </source>
</evidence>
<keyword evidence="7" id="KW-0687">Ribonucleoprotein</keyword>
<dbReference type="PANTHER" id="PTHR39178:SF1">
    <property type="entry name" value="RIBOSOMAL-PROCESSING CYSTEINE PROTEASE PRP"/>
    <property type="match status" value="1"/>
</dbReference>
<comment type="similarity">
    <text evidence="5">Belongs to the Prp family.</text>
</comment>
<dbReference type="GO" id="GO:0005840">
    <property type="term" value="C:ribosome"/>
    <property type="evidence" value="ECO:0007669"/>
    <property type="project" value="UniProtKB-KW"/>
</dbReference>
<dbReference type="RefSeq" id="WP_053416477.1">
    <property type="nucleotide sequence ID" value="NZ_LILB01000001.1"/>
</dbReference>
<dbReference type="InterPro" id="IPR036764">
    <property type="entry name" value="Peptidase_Prp_sf"/>
</dbReference>
<dbReference type="PANTHER" id="PTHR39178">
    <property type="entry name" value="HYPOTHETICAL RIBOSOME-ASSOCIATED PROTEIN"/>
    <property type="match status" value="1"/>
</dbReference>
<dbReference type="EMBL" id="LILB01000001">
    <property type="protein sequence ID" value="KOO52313.1"/>
    <property type="molecule type" value="Genomic_DNA"/>
</dbReference>
<reference evidence="8" key="1">
    <citation type="submission" date="2015-08" db="EMBL/GenBank/DDBJ databases">
        <title>Fjat-10028 dsm 16317.</title>
        <authorList>
            <person name="Liu B."/>
            <person name="Wang J."/>
            <person name="Zhu Y."/>
            <person name="Liu G."/>
            <person name="Chen Q."/>
            <person name="Chen Z."/>
            <person name="Lan J."/>
            <person name="Che J."/>
            <person name="Ge C."/>
            <person name="Shi H."/>
            <person name="Pan Z."/>
            <person name="Liu X."/>
        </authorList>
    </citation>
    <scope>NUCLEOTIDE SEQUENCE [LARGE SCALE GENOMIC DNA]</scope>
    <source>
        <strain evidence="8">DSM 16317</strain>
    </source>
</reference>
<evidence type="ECO:0000256" key="5">
    <source>
        <dbReference type="ARBA" id="ARBA00044503"/>
    </source>
</evidence>
<dbReference type="STRING" id="263475.AMD00_07890"/>
<sequence length="112" mass="12453">MIQVTINHDEKRHVSSFEMKGHADFDESGKDLVCAGASAIAFGTVNAIYQLLNVEPTIQQEGEGGYLHVTLPADLDEELDSRLQLVVQTMVAQLYTIVQSYGQYIKISYSQM</sequence>